<dbReference type="OrthoDB" id="7470033at2"/>
<dbReference type="EMBL" id="FUYP01000077">
    <property type="protein sequence ID" value="SKC07835.1"/>
    <property type="molecule type" value="Genomic_DNA"/>
</dbReference>
<gene>
    <name evidence="1" type="ORF">SAMN06295937_10775</name>
</gene>
<proteinExistence type="predicted"/>
<keyword evidence="2" id="KW-1185">Reference proteome</keyword>
<name>A0A1T5GHF8_9SPHN</name>
<dbReference type="AlphaFoldDB" id="A0A1T5GHF8"/>
<evidence type="ECO:0000313" key="1">
    <source>
        <dbReference type="EMBL" id="SKC07835.1"/>
    </source>
</evidence>
<dbReference type="RefSeq" id="WP_079640293.1">
    <property type="nucleotide sequence ID" value="NZ_FUYP01000077.1"/>
</dbReference>
<evidence type="ECO:0000313" key="2">
    <source>
        <dbReference type="Proteomes" id="UP000190044"/>
    </source>
</evidence>
<dbReference type="Proteomes" id="UP000190044">
    <property type="component" value="Unassembled WGS sequence"/>
</dbReference>
<sequence>MSVAVIHEISQPLSTLAIEARHLKSQADGLAPDIAESADLVDRKAHALSELVRRLRRFGGPGADEPSPLPVALMLRTLEQMLAPELRARNCLLEVDPPRLIFWYWHRKSNLLRPWST</sequence>
<reference evidence="2" key="1">
    <citation type="submission" date="2017-02" db="EMBL/GenBank/DDBJ databases">
        <authorList>
            <person name="Varghese N."/>
            <person name="Submissions S."/>
        </authorList>
    </citation>
    <scope>NUCLEOTIDE SEQUENCE [LARGE SCALE GENOMIC DNA]</scope>
    <source>
        <strain evidence="2">R11H</strain>
    </source>
</reference>
<protein>
    <recommendedName>
        <fullName evidence="3">His Kinase A (Phospho-acceptor) domain-containing protein</fullName>
    </recommendedName>
</protein>
<organism evidence="1 2">
    <name type="scientific">Sphingopyxis flava</name>
    <dbReference type="NCBI Taxonomy" id="1507287"/>
    <lineage>
        <taxon>Bacteria</taxon>
        <taxon>Pseudomonadati</taxon>
        <taxon>Pseudomonadota</taxon>
        <taxon>Alphaproteobacteria</taxon>
        <taxon>Sphingomonadales</taxon>
        <taxon>Sphingomonadaceae</taxon>
        <taxon>Sphingopyxis</taxon>
    </lineage>
</organism>
<accession>A0A1T5GHF8</accession>
<evidence type="ECO:0008006" key="3">
    <source>
        <dbReference type="Google" id="ProtNLM"/>
    </source>
</evidence>